<dbReference type="InterPro" id="IPR043502">
    <property type="entry name" value="DNA/RNA_pol_sf"/>
</dbReference>
<reference evidence="3 4" key="1">
    <citation type="journal article" date="2018" name="PLoS Genet.">
        <title>Population sequencing reveals clonal diversity and ancestral inbreeding in the grapevine cultivar Chardonnay.</title>
        <authorList>
            <person name="Roach M.J."/>
            <person name="Johnson D.L."/>
            <person name="Bohlmann J."/>
            <person name="van Vuuren H.J."/>
            <person name="Jones S.J."/>
            <person name="Pretorius I.S."/>
            <person name="Schmidt S.A."/>
            <person name="Borneman A.R."/>
        </authorList>
    </citation>
    <scope>NUCLEOTIDE SEQUENCE [LARGE SCALE GENOMIC DNA]</scope>
    <source>
        <strain evidence="4">cv. Chardonnay</strain>
        <tissue evidence="3">Leaf</tissue>
    </source>
</reference>
<dbReference type="FunFam" id="3.30.70.270:FF:000020">
    <property type="entry name" value="Transposon Tf2-6 polyprotein-like Protein"/>
    <property type="match status" value="1"/>
</dbReference>
<dbReference type="AlphaFoldDB" id="A0A438FVW8"/>
<feature type="region of interest" description="Disordered" evidence="1">
    <location>
        <begin position="26"/>
        <end position="46"/>
    </location>
</feature>
<comment type="caution">
    <text evidence="3">The sequence shown here is derived from an EMBL/GenBank/DDBJ whole genome shotgun (WGS) entry which is preliminary data.</text>
</comment>
<dbReference type="InterPro" id="IPR043128">
    <property type="entry name" value="Rev_trsase/Diguanyl_cyclase"/>
</dbReference>
<feature type="compositionally biased region" description="Basic and acidic residues" evidence="1">
    <location>
        <begin position="34"/>
        <end position="43"/>
    </location>
</feature>
<proteinExistence type="predicted"/>
<dbReference type="Pfam" id="PF17919">
    <property type="entry name" value="RT_RNaseH_2"/>
    <property type="match status" value="1"/>
</dbReference>
<accession>A0A438FVW8</accession>
<dbReference type="CDD" id="cd00303">
    <property type="entry name" value="retropepsin_like"/>
    <property type="match status" value="1"/>
</dbReference>
<protein>
    <submittedName>
        <fullName evidence="3">Putative mitochondrial protein</fullName>
    </submittedName>
</protein>
<organism evidence="3 4">
    <name type="scientific">Vitis vinifera</name>
    <name type="common">Grape</name>
    <dbReference type="NCBI Taxonomy" id="29760"/>
    <lineage>
        <taxon>Eukaryota</taxon>
        <taxon>Viridiplantae</taxon>
        <taxon>Streptophyta</taxon>
        <taxon>Embryophyta</taxon>
        <taxon>Tracheophyta</taxon>
        <taxon>Spermatophyta</taxon>
        <taxon>Magnoliopsida</taxon>
        <taxon>eudicotyledons</taxon>
        <taxon>Gunneridae</taxon>
        <taxon>Pentapetalae</taxon>
        <taxon>rosids</taxon>
        <taxon>Vitales</taxon>
        <taxon>Vitaceae</taxon>
        <taxon>Viteae</taxon>
        <taxon>Vitis</taxon>
    </lineage>
</organism>
<sequence length="575" mass="65362">MAKDQSVVGRRRIYYEQHGSEALICSDSEEDIAEPEKEKHEFSESEGSYTVLSLSSSDAINHKQAPSYGSLYDKLRRSTRVPIRNPGFNKKAAKDLIQTLWFILTRRELYSGFDWDLSLVLELYIMATNKERIENLEVGLGGLQANLSRMELGVNDKLHQLENVISKIFEVLSTRQDPTSSNVNECNGQSSYGRSHENTERALWKHKRCIWLPFIWKGRQINGGSGCGWTQKALVGTFMGGLKAEIVDGIRMFKPKSLKEATSLARMRDEQLNRHETATRPFSRTTIGSFPTKMKTLSPMKRLTWAEMRRWRAQGLCFNYDEKFAPRHKCKGLQLLLLEGNYDEEENDEAGAHTHLRGELEISLHALTGWSTARTMRVSAKVGPHELIVLIDRWSTHNFINERIDELLQLPVVPTEPFNVKVANGDPNSVESNGLNNWAQWHHKFFIKLGKCAFGQQEVEYLGHIVTLQGVKVDQGKIKVMLNWPRPTNVSDLRGFLGLIGYYRKFIRNYGVIARPLTNLLKNGQFRWTEKAEDAFKALKQAMTSTPTLAMPNFNEPFVIESDASGAGIGVVLTQ</sequence>
<gene>
    <name evidence="3" type="primary">AtMg00860_35</name>
    <name evidence="3" type="ORF">CK203_051069</name>
</gene>
<feature type="domain" description="Reverse transcriptase/retrotransposon-derived protein RNase H-like" evidence="2">
    <location>
        <begin position="528"/>
        <end position="575"/>
    </location>
</feature>
<dbReference type="PANTHER" id="PTHR33064:SF40">
    <property type="entry name" value="REVERSE TRANSCRIPTASE_RETROTRANSPOSON-DERIVED PROTEIN RNASE H-LIKE DOMAIN-CONTAINING PROTEIN"/>
    <property type="match status" value="1"/>
</dbReference>
<dbReference type="SUPFAM" id="SSF56672">
    <property type="entry name" value="DNA/RNA polymerases"/>
    <property type="match status" value="1"/>
</dbReference>
<evidence type="ECO:0000313" key="3">
    <source>
        <dbReference type="EMBL" id="RVW64084.1"/>
    </source>
</evidence>
<name>A0A438FVW8_VITVI</name>
<dbReference type="PANTHER" id="PTHR33064">
    <property type="entry name" value="POL PROTEIN"/>
    <property type="match status" value="1"/>
</dbReference>
<dbReference type="Gene3D" id="3.30.70.270">
    <property type="match status" value="1"/>
</dbReference>
<dbReference type="Proteomes" id="UP000288805">
    <property type="component" value="Unassembled WGS sequence"/>
</dbReference>
<evidence type="ECO:0000313" key="4">
    <source>
        <dbReference type="Proteomes" id="UP000288805"/>
    </source>
</evidence>
<evidence type="ECO:0000259" key="2">
    <source>
        <dbReference type="Pfam" id="PF17919"/>
    </source>
</evidence>
<dbReference type="EMBL" id="QGNW01000726">
    <property type="protein sequence ID" value="RVW64084.1"/>
    <property type="molecule type" value="Genomic_DNA"/>
</dbReference>
<evidence type="ECO:0000256" key="1">
    <source>
        <dbReference type="SAM" id="MobiDB-lite"/>
    </source>
</evidence>
<dbReference type="InterPro" id="IPR041577">
    <property type="entry name" value="RT_RNaseH_2"/>
</dbReference>
<dbReference type="InterPro" id="IPR051320">
    <property type="entry name" value="Viral_Replic_Matur_Polypro"/>
</dbReference>